<protein>
    <submittedName>
        <fullName evidence="9">FAD dependent glycerol-3-phosphate dehydrogenase protein</fullName>
    </submittedName>
</protein>
<comment type="cofactor">
    <cofactor evidence="1">
        <name>FAD</name>
        <dbReference type="ChEBI" id="CHEBI:57692"/>
    </cofactor>
</comment>
<dbReference type="Gene3D" id="3.30.9.10">
    <property type="entry name" value="D-Amino Acid Oxidase, subunit A, domain 2"/>
    <property type="match status" value="1"/>
</dbReference>
<gene>
    <name evidence="9" type="ORF">AM571_PC01629</name>
</gene>
<geneLocation type="plasmid" evidence="10">
    <name>prsp8c3c</name>
</geneLocation>
<dbReference type="InterPro" id="IPR006076">
    <property type="entry name" value="FAD-dep_OxRdtase"/>
</dbReference>
<organism evidence="9 10">
    <name type="scientific">Rhizobium etli 8C-3</name>
    <dbReference type="NCBI Taxonomy" id="538025"/>
    <lineage>
        <taxon>Bacteria</taxon>
        <taxon>Pseudomonadati</taxon>
        <taxon>Pseudomonadota</taxon>
        <taxon>Alphaproteobacteria</taxon>
        <taxon>Hyphomicrobiales</taxon>
        <taxon>Rhizobiaceae</taxon>
        <taxon>Rhizobium/Agrobacterium group</taxon>
        <taxon>Rhizobium</taxon>
    </lineage>
</organism>
<dbReference type="PANTHER" id="PTHR11985">
    <property type="entry name" value="GLYCEROL-3-PHOSPHATE DEHYDROGENASE"/>
    <property type="match status" value="1"/>
</dbReference>
<feature type="region of interest" description="Disordered" evidence="6">
    <location>
        <begin position="563"/>
        <end position="583"/>
    </location>
</feature>
<evidence type="ECO:0000313" key="9">
    <source>
        <dbReference type="EMBL" id="APO79360.1"/>
    </source>
</evidence>
<evidence type="ECO:0000256" key="1">
    <source>
        <dbReference type="ARBA" id="ARBA00001974"/>
    </source>
</evidence>
<name>A0A1L5PH55_RHIET</name>
<keyword evidence="4" id="KW-0274">FAD</keyword>
<dbReference type="SUPFAM" id="SSF51905">
    <property type="entry name" value="FAD/NAD(P)-binding domain"/>
    <property type="match status" value="1"/>
</dbReference>
<dbReference type="Gene3D" id="1.10.8.870">
    <property type="entry name" value="Alpha-glycerophosphate oxidase, cap domain"/>
    <property type="match status" value="1"/>
</dbReference>
<feature type="domain" description="Alpha-glycerophosphate oxidase C-terminal" evidence="8">
    <location>
        <begin position="423"/>
        <end position="543"/>
    </location>
</feature>
<comment type="similarity">
    <text evidence="2">Belongs to the FAD-dependent glycerol-3-phosphate dehydrogenase family.</text>
</comment>
<dbReference type="InterPro" id="IPR000447">
    <property type="entry name" value="G3P_DH_FAD-dep"/>
</dbReference>
<evidence type="ECO:0000256" key="4">
    <source>
        <dbReference type="ARBA" id="ARBA00022827"/>
    </source>
</evidence>
<evidence type="ECO:0000256" key="2">
    <source>
        <dbReference type="ARBA" id="ARBA00007330"/>
    </source>
</evidence>
<keyword evidence="9" id="KW-0614">Plasmid</keyword>
<evidence type="ECO:0000256" key="5">
    <source>
        <dbReference type="ARBA" id="ARBA00023002"/>
    </source>
</evidence>
<evidence type="ECO:0000256" key="3">
    <source>
        <dbReference type="ARBA" id="ARBA00022630"/>
    </source>
</evidence>
<dbReference type="InterPro" id="IPR038299">
    <property type="entry name" value="DAO_C_sf"/>
</dbReference>
<dbReference type="Pfam" id="PF01266">
    <property type="entry name" value="DAO"/>
    <property type="match status" value="1"/>
</dbReference>
<feature type="domain" description="FAD dependent oxidoreductase" evidence="7">
    <location>
        <begin position="18"/>
        <end position="399"/>
    </location>
</feature>
<keyword evidence="3" id="KW-0285">Flavoprotein</keyword>
<dbReference type="PRINTS" id="PR01001">
    <property type="entry name" value="FADG3PDH"/>
</dbReference>
<dbReference type="InterPro" id="IPR036188">
    <property type="entry name" value="FAD/NAD-bd_sf"/>
</dbReference>
<dbReference type="Pfam" id="PF16901">
    <property type="entry name" value="DAO_C"/>
    <property type="match status" value="1"/>
</dbReference>
<evidence type="ECO:0000313" key="10">
    <source>
        <dbReference type="Proteomes" id="UP000185109"/>
    </source>
</evidence>
<dbReference type="Gene3D" id="3.50.50.60">
    <property type="entry name" value="FAD/NAD(P)-binding domain"/>
    <property type="match status" value="1"/>
</dbReference>
<accession>A0A1L5PH55</accession>
<dbReference type="InterPro" id="IPR031656">
    <property type="entry name" value="DAO_C"/>
</dbReference>
<dbReference type="PANTHER" id="PTHR11985:SF15">
    <property type="entry name" value="GLYCEROL-3-PHOSPHATE DEHYDROGENASE, MITOCHONDRIAL"/>
    <property type="match status" value="1"/>
</dbReference>
<dbReference type="GO" id="GO:0004368">
    <property type="term" value="F:glycerol-3-phosphate dehydrogenase (quinone) activity"/>
    <property type="evidence" value="ECO:0007669"/>
    <property type="project" value="InterPro"/>
</dbReference>
<keyword evidence="5" id="KW-0560">Oxidoreductase</keyword>
<evidence type="ECO:0000256" key="6">
    <source>
        <dbReference type="SAM" id="MobiDB-lite"/>
    </source>
</evidence>
<reference evidence="9 10" key="1">
    <citation type="submission" date="2016-09" db="EMBL/GenBank/DDBJ databases">
        <title>The complete genome sequences of Rhizobium gallicum, symbiovars gallicum and phaseoli, symbionts associated to common bean (Phaseolus vulgaris).</title>
        <authorList>
            <person name="Bustos P."/>
            <person name="Santamaria R.I."/>
            <person name="Perez-Carrascal O.M."/>
            <person name="Juarez S."/>
            <person name="Lozano L."/>
            <person name="Martinez-Flores I."/>
            <person name="Martinez-Romero E."/>
            <person name="Cevallos M."/>
            <person name="Romero D."/>
            <person name="Davila G."/>
            <person name="Gonzalez V."/>
        </authorList>
    </citation>
    <scope>NUCLEOTIDE SEQUENCE [LARGE SCALE GENOMIC DNA]</scope>
    <source>
        <strain evidence="9 10">8C-3</strain>
        <plasmid evidence="10">Plasmid prsp8c3c</plasmid>
    </source>
</reference>
<dbReference type="GO" id="GO:0046168">
    <property type="term" value="P:glycerol-3-phosphate catabolic process"/>
    <property type="evidence" value="ECO:0007669"/>
    <property type="project" value="TreeGrafter"/>
</dbReference>
<evidence type="ECO:0000259" key="7">
    <source>
        <dbReference type="Pfam" id="PF01266"/>
    </source>
</evidence>
<evidence type="ECO:0000259" key="8">
    <source>
        <dbReference type="Pfam" id="PF16901"/>
    </source>
</evidence>
<proteinExistence type="inferred from homology"/>
<dbReference type="AlphaFoldDB" id="A0A1L5PH55"/>
<dbReference type="Proteomes" id="UP000185109">
    <property type="component" value="Plasmid pRsp8C3c"/>
</dbReference>
<sequence length="583" mass="64194">MMNREQTLDGLRRSPKVDVCVLGGGINGLSVFRELALQGVNVLIVEKGDYCSGASAALSRMVHGGLRYLENGEFNLVQESLAERDRLLRNAPHYVAPLPTMVPIFDIFSGLANGIVRFVGLTRRPSRRGAVAIKAGLSIYDFLTRKRALMPRHQFRGRRNTLSKWPALNPAIRNSATYYDAWVSHPERIGIELLHDGLLAGPGASALNHATIEHVRTGEFLLHCGISGEALAIRPSLVVNATGGWIDIANGALFPEAARPAPLIGGTKGSHLIIDNAGLRDMLDGHMIYYENEDGRICILFPYLGKVLVGSTDIRVDDPGQVRCEADERDYILQSLAFVLPGVRIRQEEIVFQFAGVRPLPASSDSFTGRIPRDHYCTVLESRDGGPPVLCMIGGKWTTFRSFGELAADMALERLDRSRRLDTAERTFGGGRGFPIDRRGWIGDLSGSTGLSLERAATLFERYGTDAKDVAQFIAAGADTLLPHAGYSARELLYLIRTEAVEYLDDLLLRRTTLAITGELCLDMTEVALDLLAEEKGWPAQRKDEERTRFLTLMRERHGVAEATLSARNKQRSEPCETTARSG</sequence>
<dbReference type="EMBL" id="CP017244">
    <property type="protein sequence ID" value="APO79360.1"/>
    <property type="molecule type" value="Genomic_DNA"/>
</dbReference>